<comment type="caution">
    <text evidence="2">The sequence shown here is derived from an EMBL/GenBank/DDBJ whole genome shotgun (WGS) entry which is preliminary data.</text>
</comment>
<keyword evidence="1" id="KW-0812">Transmembrane</keyword>
<evidence type="ECO:0000313" key="3">
    <source>
        <dbReference type="Proteomes" id="UP000471648"/>
    </source>
</evidence>
<dbReference type="InterPro" id="IPR056964">
    <property type="entry name" value="Phage_holin"/>
</dbReference>
<gene>
    <name evidence="2" type="ORF">G3I39_25240</name>
</gene>
<feature type="transmembrane region" description="Helical" evidence="1">
    <location>
        <begin position="62"/>
        <end position="80"/>
    </location>
</feature>
<organism evidence="2 3">
    <name type="scientific">Streptomyces microflavus</name>
    <name type="common">Streptomyces lipmanii</name>
    <dbReference type="NCBI Taxonomy" id="1919"/>
    <lineage>
        <taxon>Bacteria</taxon>
        <taxon>Bacillati</taxon>
        <taxon>Actinomycetota</taxon>
        <taxon>Actinomycetes</taxon>
        <taxon>Kitasatosporales</taxon>
        <taxon>Streptomycetaceae</taxon>
        <taxon>Streptomyces</taxon>
    </lineage>
</organism>
<name>A0A6N9VFG0_STRMI</name>
<proteinExistence type="predicted"/>
<dbReference type="AlphaFoldDB" id="A0A6N9VFG0"/>
<dbReference type="Pfam" id="PF23778">
    <property type="entry name" value="Phage_holin_2"/>
    <property type="match status" value="1"/>
</dbReference>
<accession>A0A6N9VFG0</accession>
<dbReference type="EMBL" id="JAAGME010001046">
    <property type="protein sequence ID" value="NEB70335.1"/>
    <property type="molecule type" value="Genomic_DNA"/>
</dbReference>
<feature type="transmembrane region" description="Helical" evidence="1">
    <location>
        <begin position="6"/>
        <end position="23"/>
    </location>
</feature>
<feature type="transmembrane region" description="Helical" evidence="1">
    <location>
        <begin position="35"/>
        <end position="56"/>
    </location>
</feature>
<evidence type="ECO:0000256" key="1">
    <source>
        <dbReference type="SAM" id="Phobius"/>
    </source>
</evidence>
<reference evidence="2 3" key="1">
    <citation type="submission" date="2020-01" db="EMBL/GenBank/DDBJ databases">
        <title>Insect and environment-associated Actinomycetes.</title>
        <authorList>
            <person name="Currrie C."/>
            <person name="Chevrette M."/>
            <person name="Carlson C."/>
            <person name="Stubbendieck R."/>
            <person name="Wendt-Pienkowski E."/>
        </authorList>
    </citation>
    <scope>NUCLEOTIDE SEQUENCE [LARGE SCALE GENOMIC DNA]</scope>
    <source>
        <strain evidence="2 3">SID14438</strain>
    </source>
</reference>
<keyword evidence="1" id="KW-1133">Transmembrane helix</keyword>
<evidence type="ECO:0000313" key="2">
    <source>
        <dbReference type="EMBL" id="NEB70335.1"/>
    </source>
</evidence>
<protein>
    <submittedName>
        <fullName evidence="2">Uncharacterized protein</fullName>
    </submittedName>
</protein>
<sequence>MNVTMSALAFTACAIFAAVYHTKAPWWRSSTGWNLMGFAGAVGLLCLYTVLITLWPEGCPAAVLRSIRTAVLLAMTALMVQRTRMVIRAQRNKEMD</sequence>
<keyword evidence="1" id="KW-0472">Membrane</keyword>
<dbReference type="Proteomes" id="UP000471648">
    <property type="component" value="Unassembled WGS sequence"/>
</dbReference>